<proteinExistence type="predicted"/>
<evidence type="ECO:0000259" key="1">
    <source>
        <dbReference type="Pfam" id="PF01844"/>
    </source>
</evidence>
<dbReference type="GO" id="GO:0003676">
    <property type="term" value="F:nucleic acid binding"/>
    <property type="evidence" value="ECO:0007669"/>
    <property type="project" value="InterPro"/>
</dbReference>
<gene>
    <name evidence="2" type="primary">73</name>
</gene>
<name>C9DG44_BPW14</name>
<keyword evidence="2" id="KW-0378">Hydrolase</keyword>
<dbReference type="Pfam" id="PF01844">
    <property type="entry name" value="HNH"/>
    <property type="match status" value="1"/>
</dbReference>
<reference evidence="3" key="1">
    <citation type="submission" date="2009-07" db="EMBL/GenBank/DDBJ databases">
        <authorList>
            <person name="Kropinski A.M."/>
            <person name="Villegas A."/>
            <person name="Lingohr E.J."/>
        </authorList>
    </citation>
    <scope>NUCLEOTIDE SEQUENCE [LARGE SCALE GENOMIC DNA]</scope>
</reference>
<dbReference type="CDD" id="cd00085">
    <property type="entry name" value="HNHc"/>
    <property type="match status" value="1"/>
</dbReference>
<protein>
    <submittedName>
        <fullName evidence="2">Putative homing endonuclease</fullName>
    </submittedName>
</protein>
<dbReference type="GeneID" id="8684020"/>
<dbReference type="InterPro" id="IPR002711">
    <property type="entry name" value="HNH"/>
</dbReference>
<dbReference type="KEGG" id="vg:8684020"/>
<keyword evidence="2" id="KW-0540">Nuclease</keyword>
<dbReference type="Proteomes" id="UP000008986">
    <property type="component" value="Segment"/>
</dbReference>
<dbReference type="GO" id="GO:0008270">
    <property type="term" value="F:zinc ion binding"/>
    <property type="evidence" value="ECO:0007669"/>
    <property type="project" value="InterPro"/>
</dbReference>
<accession>C9DG44</accession>
<organismHost>
    <name type="scientific">Delftia acidovorans</name>
    <name type="common">Pseudomonas acidovorans</name>
    <name type="synonym">Comamonas acidovorans</name>
    <dbReference type="NCBI Taxonomy" id="80866"/>
</organismHost>
<sequence>MQVKSILYVQRYEQFIKTRRPSQGPVERHHIIPLSCGGTNDPSNLVTLSLREHYIAHWMLMRAYDSNSLRYAFMMMTNRTGRRRSKDYELSRRTVAEEMRAKQMSKPKEMLVAQGKKLSDWYWGGGVDIQRHSERSSIKMKELNATRPEFKAKRVEALREVQNTKEYKDKLHLAQWTRYKDKWIQAGDFYDNWVAAGSPKGTTDFCKSQGYSSTHWNKWQSLHKKFVEQGWNPWLDELWLAWVKEQTEQV</sequence>
<dbReference type="GO" id="GO:0004519">
    <property type="term" value="F:endonuclease activity"/>
    <property type="evidence" value="ECO:0007669"/>
    <property type="project" value="UniProtKB-KW"/>
</dbReference>
<organism evidence="2 3">
    <name type="scientific">Delftia phage PhiW-14</name>
    <name type="common">Deftia acidovorans bacteriophage phiW-14</name>
    <dbReference type="NCBI Taxonomy" id="665032"/>
    <lineage>
        <taxon>Viruses</taxon>
        <taxon>Duplodnaviria</taxon>
        <taxon>Heunggongvirae</taxon>
        <taxon>Uroviricota</taxon>
        <taxon>Caudoviricetes</taxon>
        <taxon>Ionavirus</taxon>
        <taxon>Ionavirus W14</taxon>
    </lineage>
</organism>
<evidence type="ECO:0000313" key="3">
    <source>
        <dbReference type="Proteomes" id="UP000008986"/>
    </source>
</evidence>
<dbReference type="OrthoDB" id="12345at10239"/>
<dbReference type="EMBL" id="GQ357915">
    <property type="protein sequence ID" value="ACV50095.1"/>
    <property type="molecule type" value="Genomic_DNA"/>
</dbReference>
<keyword evidence="3" id="KW-1185">Reference proteome</keyword>
<keyword evidence="2" id="KW-0255">Endonuclease</keyword>
<dbReference type="InterPro" id="IPR003615">
    <property type="entry name" value="HNH_nuc"/>
</dbReference>
<dbReference type="RefSeq" id="YP_003358927.1">
    <property type="nucleotide sequence ID" value="NC_013697.1"/>
</dbReference>
<feature type="domain" description="HNH" evidence="1">
    <location>
        <begin position="27"/>
        <end position="48"/>
    </location>
</feature>
<evidence type="ECO:0000313" key="2">
    <source>
        <dbReference type="EMBL" id="ACV50095.1"/>
    </source>
</evidence>